<organism evidence="1 2">
    <name type="scientific">Coccidioides immitis RMSCC 3703</name>
    <dbReference type="NCBI Taxonomy" id="454286"/>
    <lineage>
        <taxon>Eukaryota</taxon>
        <taxon>Fungi</taxon>
        <taxon>Dikarya</taxon>
        <taxon>Ascomycota</taxon>
        <taxon>Pezizomycotina</taxon>
        <taxon>Eurotiomycetes</taxon>
        <taxon>Eurotiomycetidae</taxon>
        <taxon>Onygenales</taxon>
        <taxon>Onygenaceae</taxon>
        <taxon>Coccidioides</taxon>
    </lineage>
</organism>
<proteinExistence type="predicted"/>
<evidence type="ECO:0000313" key="2">
    <source>
        <dbReference type="Proteomes" id="UP000054559"/>
    </source>
</evidence>
<evidence type="ECO:0000313" key="1">
    <source>
        <dbReference type="EMBL" id="KMU74501.1"/>
    </source>
</evidence>
<dbReference type="AlphaFoldDB" id="A0A0J8QPY0"/>
<gene>
    <name evidence="1" type="ORF">CISG_10335</name>
</gene>
<name>A0A0J8QPY0_COCIT</name>
<dbReference type="EMBL" id="DS268302">
    <property type="protein sequence ID" value="KMU74501.1"/>
    <property type="molecule type" value="Genomic_DNA"/>
</dbReference>
<sequence>MAREIQLTNPGQVQRKPADLCVIFFPTFNWDRETPLSILIVTWTRLRHSLILPFAPQGLCGRVGHLGGSDSCMSARQMSNLVRPRWLTVNPFRPKNGFVGDYRSTTESVFGDRYLAIRLRPRPWRTHDSWSRN</sequence>
<protein>
    <submittedName>
        <fullName evidence="1">Uncharacterized protein</fullName>
    </submittedName>
</protein>
<dbReference type="Proteomes" id="UP000054559">
    <property type="component" value="Unassembled WGS sequence"/>
</dbReference>
<reference evidence="2" key="1">
    <citation type="journal article" date="2010" name="Genome Res.">
        <title>Population genomic sequencing of Coccidioides fungi reveals recent hybridization and transposon control.</title>
        <authorList>
            <person name="Neafsey D.E."/>
            <person name="Barker B.M."/>
            <person name="Sharpton T.J."/>
            <person name="Stajich J.E."/>
            <person name="Park D.J."/>
            <person name="Whiston E."/>
            <person name="Hung C.-Y."/>
            <person name="McMahan C."/>
            <person name="White J."/>
            <person name="Sykes S."/>
            <person name="Heiman D."/>
            <person name="Young S."/>
            <person name="Zeng Q."/>
            <person name="Abouelleil A."/>
            <person name="Aftuck L."/>
            <person name="Bessette D."/>
            <person name="Brown A."/>
            <person name="FitzGerald M."/>
            <person name="Lui A."/>
            <person name="Macdonald J.P."/>
            <person name="Priest M."/>
            <person name="Orbach M.J."/>
            <person name="Galgiani J.N."/>
            <person name="Kirkland T.N."/>
            <person name="Cole G.T."/>
            <person name="Birren B.W."/>
            <person name="Henn M.R."/>
            <person name="Taylor J.W."/>
            <person name="Rounsley S.D."/>
        </authorList>
    </citation>
    <scope>NUCLEOTIDE SEQUENCE [LARGE SCALE GENOMIC DNA]</scope>
    <source>
        <strain evidence="2">RMSCC 3703</strain>
    </source>
</reference>
<accession>A0A0J8QPY0</accession>